<organism evidence="4 5">
    <name type="scientific">Candidatus Olsenella excrementavium</name>
    <dbReference type="NCBI Taxonomy" id="2838709"/>
    <lineage>
        <taxon>Bacteria</taxon>
        <taxon>Bacillati</taxon>
        <taxon>Actinomycetota</taxon>
        <taxon>Coriobacteriia</taxon>
        <taxon>Coriobacteriales</taxon>
        <taxon>Atopobiaceae</taxon>
        <taxon>Olsenella</taxon>
    </lineage>
</organism>
<dbReference type="Gene3D" id="3.40.980.10">
    <property type="entry name" value="MoaB/Mog-like domain"/>
    <property type="match status" value="1"/>
</dbReference>
<evidence type="ECO:0000313" key="5">
    <source>
        <dbReference type="Proteomes" id="UP000824133"/>
    </source>
</evidence>
<sequence length="165" mass="16995">MDERYRALIVTVSDRASAGVYEDRTGPAVAELLVARGYEVMGPRVVPDERPEIEAALTAAAEGDVALVLTCGGTGFSPRDVTPEATAAVCERMVPGLPEAMRAASAAVTDRAWLSRATAGIVGRTLVVNLPGSPRAATENLEAVIGPIAHGLDMLRGGPATCGQA</sequence>
<proteinExistence type="predicted"/>
<evidence type="ECO:0000259" key="3">
    <source>
        <dbReference type="SMART" id="SM00852"/>
    </source>
</evidence>
<dbReference type="SUPFAM" id="SSF53218">
    <property type="entry name" value="Molybdenum cofactor biosynthesis proteins"/>
    <property type="match status" value="1"/>
</dbReference>
<comment type="pathway">
    <text evidence="1">Cofactor biosynthesis; molybdopterin biosynthesis.</text>
</comment>
<dbReference type="InterPro" id="IPR036425">
    <property type="entry name" value="MoaB/Mog-like_dom_sf"/>
</dbReference>
<evidence type="ECO:0000256" key="1">
    <source>
        <dbReference type="ARBA" id="ARBA00005046"/>
    </source>
</evidence>
<dbReference type="GO" id="GO:0006777">
    <property type="term" value="P:Mo-molybdopterin cofactor biosynthetic process"/>
    <property type="evidence" value="ECO:0007669"/>
    <property type="project" value="UniProtKB-KW"/>
</dbReference>
<dbReference type="SMART" id="SM00852">
    <property type="entry name" value="MoCF_biosynth"/>
    <property type="match status" value="1"/>
</dbReference>
<feature type="domain" description="MoaB/Mog" evidence="3">
    <location>
        <begin position="8"/>
        <end position="151"/>
    </location>
</feature>
<dbReference type="PANTHER" id="PTHR43764">
    <property type="entry name" value="MOLYBDENUM COFACTOR BIOSYNTHESIS"/>
    <property type="match status" value="1"/>
</dbReference>
<dbReference type="Pfam" id="PF00994">
    <property type="entry name" value="MoCF_biosynth"/>
    <property type="match status" value="1"/>
</dbReference>
<dbReference type="PANTHER" id="PTHR43764:SF1">
    <property type="entry name" value="MOLYBDOPTERIN MOLYBDOTRANSFERASE"/>
    <property type="match status" value="1"/>
</dbReference>
<dbReference type="AlphaFoldDB" id="A0A9D1ZB30"/>
<comment type="caution">
    <text evidence="4">The sequence shown here is derived from an EMBL/GenBank/DDBJ whole genome shotgun (WGS) entry which is preliminary data.</text>
</comment>
<dbReference type="NCBIfam" id="TIGR00177">
    <property type="entry name" value="molyb_syn"/>
    <property type="match status" value="1"/>
</dbReference>
<dbReference type="EMBL" id="DXCP01000025">
    <property type="protein sequence ID" value="HIY79450.1"/>
    <property type="molecule type" value="Genomic_DNA"/>
</dbReference>
<dbReference type="InterPro" id="IPR051920">
    <property type="entry name" value="MPT_Adenylyltrnsfr/MoaC-Rel"/>
</dbReference>
<dbReference type="Proteomes" id="UP000824133">
    <property type="component" value="Unassembled WGS sequence"/>
</dbReference>
<reference evidence="4" key="1">
    <citation type="journal article" date="2021" name="PeerJ">
        <title>Extensive microbial diversity within the chicken gut microbiome revealed by metagenomics and culture.</title>
        <authorList>
            <person name="Gilroy R."/>
            <person name="Ravi A."/>
            <person name="Getino M."/>
            <person name="Pursley I."/>
            <person name="Horton D.L."/>
            <person name="Alikhan N.F."/>
            <person name="Baker D."/>
            <person name="Gharbi K."/>
            <person name="Hall N."/>
            <person name="Watson M."/>
            <person name="Adriaenssens E.M."/>
            <person name="Foster-Nyarko E."/>
            <person name="Jarju S."/>
            <person name="Secka A."/>
            <person name="Antonio M."/>
            <person name="Oren A."/>
            <person name="Chaudhuri R.R."/>
            <person name="La Ragione R."/>
            <person name="Hildebrand F."/>
            <person name="Pallen M.J."/>
        </authorList>
    </citation>
    <scope>NUCLEOTIDE SEQUENCE</scope>
    <source>
        <strain evidence="4">ChiHjej10B9-743</strain>
    </source>
</reference>
<dbReference type="CDD" id="cd00886">
    <property type="entry name" value="MogA_MoaB"/>
    <property type="match status" value="1"/>
</dbReference>
<name>A0A9D1ZB30_9ACTN</name>
<evidence type="ECO:0000256" key="2">
    <source>
        <dbReference type="ARBA" id="ARBA00023150"/>
    </source>
</evidence>
<accession>A0A9D1ZB30</accession>
<keyword evidence="2" id="KW-0501">Molybdenum cofactor biosynthesis</keyword>
<reference evidence="4" key="2">
    <citation type="submission" date="2021-04" db="EMBL/GenBank/DDBJ databases">
        <authorList>
            <person name="Gilroy R."/>
        </authorList>
    </citation>
    <scope>NUCLEOTIDE SEQUENCE</scope>
    <source>
        <strain evidence="4">ChiHjej10B9-743</strain>
    </source>
</reference>
<evidence type="ECO:0000313" key="4">
    <source>
        <dbReference type="EMBL" id="HIY79450.1"/>
    </source>
</evidence>
<gene>
    <name evidence="4" type="ORF">IAA42_03340</name>
</gene>
<protein>
    <submittedName>
        <fullName evidence="4">MogA/MoaB family molybdenum cofactor biosynthesis protein</fullName>
    </submittedName>
</protein>
<dbReference type="InterPro" id="IPR001453">
    <property type="entry name" value="MoaB/Mog_dom"/>
</dbReference>